<reference evidence="2" key="1">
    <citation type="journal article" date="2019" name="Int. J. Syst. Evol. Microbiol.">
        <title>The Global Catalogue of Microorganisms (GCM) 10K type strain sequencing project: providing services to taxonomists for standard genome sequencing and annotation.</title>
        <authorList>
            <consortium name="The Broad Institute Genomics Platform"/>
            <consortium name="The Broad Institute Genome Sequencing Center for Infectious Disease"/>
            <person name="Wu L."/>
            <person name="Ma J."/>
        </authorList>
    </citation>
    <scope>NUCLEOTIDE SEQUENCE [LARGE SCALE GENOMIC DNA]</scope>
    <source>
        <strain evidence="2">KCTC 23299</strain>
    </source>
</reference>
<comment type="caution">
    <text evidence="1">The sequence shown here is derived from an EMBL/GenBank/DDBJ whole genome shotgun (WGS) entry which is preliminary data.</text>
</comment>
<evidence type="ECO:0000313" key="2">
    <source>
        <dbReference type="Proteomes" id="UP001597511"/>
    </source>
</evidence>
<sequence length="113" mass="13136">MQPAIEIKSTEIISNKQLICYIENKDSPCGSIDFISEKINFNISGASFSFKGMEYIKNITLEYTPEELVFIFSNKKKLLVNCHLRIYEKISTHIKNYEQADDNQRSKDTFLND</sequence>
<evidence type="ECO:0008006" key="3">
    <source>
        <dbReference type="Google" id="ProtNLM"/>
    </source>
</evidence>
<dbReference type="EMBL" id="JBHUOZ010000003">
    <property type="protein sequence ID" value="MFD2921484.1"/>
    <property type="molecule type" value="Genomic_DNA"/>
</dbReference>
<protein>
    <recommendedName>
        <fullName evidence="3">PilZ domain-containing protein</fullName>
    </recommendedName>
</protein>
<proteinExistence type="predicted"/>
<accession>A0ABW6A7X6</accession>
<name>A0ABW6A7X6_9BACT</name>
<dbReference type="Proteomes" id="UP001597511">
    <property type="component" value="Unassembled WGS sequence"/>
</dbReference>
<evidence type="ECO:0000313" key="1">
    <source>
        <dbReference type="EMBL" id="MFD2921484.1"/>
    </source>
</evidence>
<keyword evidence="2" id="KW-1185">Reference proteome</keyword>
<dbReference type="RefSeq" id="WP_386101879.1">
    <property type="nucleotide sequence ID" value="NZ_JBHUOZ010000003.1"/>
</dbReference>
<organism evidence="1 2">
    <name type="scientific">Terrimonas rubra</name>
    <dbReference type="NCBI Taxonomy" id="1035890"/>
    <lineage>
        <taxon>Bacteria</taxon>
        <taxon>Pseudomonadati</taxon>
        <taxon>Bacteroidota</taxon>
        <taxon>Chitinophagia</taxon>
        <taxon>Chitinophagales</taxon>
        <taxon>Chitinophagaceae</taxon>
        <taxon>Terrimonas</taxon>
    </lineage>
</organism>
<gene>
    <name evidence="1" type="ORF">ACFS6H_17280</name>
</gene>